<feature type="transmembrane region" description="Helical" evidence="9">
    <location>
        <begin position="161"/>
        <end position="188"/>
    </location>
</feature>
<comment type="similarity">
    <text evidence="7">Belongs to the glycosyltransferase 87 family.</text>
</comment>
<accession>A0ABP4DNT3</accession>
<evidence type="ECO:0000313" key="10">
    <source>
        <dbReference type="EMBL" id="GAA1016234.1"/>
    </source>
</evidence>
<feature type="transmembrane region" description="Helical" evidence="9">
    <location>
        <begin position="200"/>
        <end position="224"/>
    </location>
</feature>
<feature type="transmembrane region" description="Helical" evidence="9">
    <location>
        <begin position="50"/>
        <end position="69"/>
    </location>
</feature>
<evidence type="ECO:0000313" key="11">
    <source>
        <dbReference type="Proteomes" id="UP001501072"/>
    </source>
</evidence>
<proteinExistence type="inferred from homology"/>
<evidence type="ECO:0000256" key="9">
    <source>
        <dbReference type="SAM" id="Phobius"/>
    </source>
</evidence>
<feature type="transmembrane region" description="Helical" evidence="9">
    <location>
        <begin position="131"/>
        <end position="149"/>
    </location>
</feature>
<evidence type="ECO:0000256" key="8">
    <source>
        <dbReference type="SAM" id="MobiDB-lite"/>
    </source>
</evidence>
<feature type="region of interest" description="Disordered" evidence="8">
    <location>
        <begin position="364"/>
        <end position="413"/>
    </location>
</feature>
<gene>
    <name evidence="10" type="ORF">GCM10009564_51010</name>
</gene>
<evidence type="ECO:0000256" key="3">
    <source>
        <dbReference type="ARBA" id="ARBA00022679"/>
    </source>
</evidence>
<name>A0ABP4DNT3_9ACTN</name>
<dbReference type="InterPro" id="IPR018584">
    <property type="entry name" value="GT87"/>
</dbReference>
<dbReference type="Proteomes" id="UP001501072">
    <property type="component" value="Unassembled WGS sequence"/>
</dbReference>
<organism evidence="10 11">
    <name type="scientific">Streptomyces thermogriseus</name>
    <dbReference type="NCBI Taxonomy" id="75292"/>
    <lineage>
        <taxon>Bacteria</taxon>
        <taxon>Bacillati</taxon>
        <taxon>Actinomycetota</taxon>
        <taxon>Actinomycetes</taxon>
        <taxon>Kitasatosporales</taxon>
        <taxon>Streptomycetaceae</taxon>
        <taxon>Streptomyces</taxon>
    </lineage>
</organism>
<keyword evidence="6 9" id="KW-0472">Membrane</keyword>
<keyword evidence="11" id="KW-1185">Reference proteome</keyword>
<keyword evidence="3" id="KW-0808">Transferase</keyword>
<dbReference type="EMBL" id="BAAAHU010000077">
    <property type="protein sequence ID" value="GAA1016234.1"/>
    <property type="molecule type" value="Genomic_DNA"/>
</dbReference>
<evidence type="ECO:0000256" key="4">
    <source>
        <dbReference type="ARBA" id="ARBA00022692"/>
    </source>
</evidence>
<keyword evidence="2" id="KW-1003">Cell membrane</keyword>
<dbReference type="Pfam" id="PF09594">
    <property type="entry name" value="GT87"/>
    <property type="match status" value="1"/>
</dbReference>
<evidence type="ECO:0000256" key="7">
    <source>
        <dbReference type="ARBA" id="ARBA00024033"/>
    </source>
</evidence>
<comment type="subcellular location">
    <subcellularLocation>
        <location evidence="1">Cell membrane</location>
        <topology evidence="1">Multi-pass membrane protein</topology>
    </subcellularLocation>
</comment>
<comment type="caution">
    <text evidence="10">The sequence shown here is derived from an EMBL/GenBank/DDBJ whole genome shotgun (WGS) entry which is preliminary data.</text>
</comment>
<feature type="transmembrane region" description="Helical" evidence="9">
    <location>
        <begin position="296"/>
        <end position="314"/>
    </location>
</feature>
<protein>
    <submittedName>
        <fullName evidence="10">Glycosyltransferase 87 family protein</fullName>
    </submittedName>
</protein>
<evidence type="ECO:0000256" key="2">
    <source>
        <dbReference type="ARBA" id="ARBA00022475"/>
    </source>
</evidence>
<keyword evidence="4 9" id="KW-0812">Transmembrane</keyword>
<feature type="compositionally biased region" description="Basic and acidic residues" evidence="8">
    <location>
        <begin position="402"/>
        <end position="413"/>
    </location>
</feature>
<feature type="transmembrane region" description="Helical" evidence="9">
    <location>
        <begin position="326"/>
        <end position="355"/>
    </location>
</feature>
<feature type="transmembrane region" description="Helical" evidence="9">
    <location>
        <begin position="231"/>
        <end position="252"/>
    </location>
</feature>
<keyword evidence="5 9" id="KW-1133">Transmembrane helix</keyword>
<evidence type="ECO:0000256" key="5">
    <source>
        <dbReference type="ARBA" id="ARBA00022989"/>
    </source>
</evidence>
<reference evidence="11" key="1">
    <citation type="journal article" date="2019" name="Int. J. Syst. Evol. Microbiol.">
        <title>The Global Catalogue of Microorganisms (GCM) 10K type strain sequencing project: providing services to taxonomists for standard genome sequencing and annotation.</title>
        <authorList>
            <consortium name="The Broad Institute Genomics Platform"/>
            <consortium name="The Broad Institute Genome Sequencing Center for Infectious Disease"/>
            <person name="Wu L."/>
            <person name="Ma J."/>
        </authorList>
    </citation>
    <scope>NUCLEOTIDE SEQUENCE [LARGE SCALE GENOMIC DNA]</scope>
    <source>
        <strain evidence="11">JCM 11269</strain>
    </source>
</reference>
<evidence type="ECO:0000256" key="6">
    <source>
        <dbReference type="ARBA" id="ARBA00023136"/>
    </source>
</evidence>
<sequence length="413" mass="41469">MVWAGCAVAAALMAAVTDLGPHRLWGLCATGGYAVAAALAAGAPPPRRRAAPFVAVAGAVVVPMVWLIAHRQGQLEVDVVHRSGALLLSTGGPYLPEPERIEDYHPYLPAMALFGLPHALLGDSPLADARWWFALVFCLALGVAARTVAGRCAPGGLAVMAAFPLPALALATGGVDLPVTALMCLALATAATGRPVATGLAAGAAAAMKWTAWPVLVVAPVLLAARRSGRAAAGACAVAATVLAGLIVPSVLVSPGAFVEQVLLYPLGAGRVASPAASPLPGHLIAALLPGGRPIALALLALAAVAVALSLAARPPRTLLVAADRLALALVLAVCLAPATRFGYLLMPVTIAAWFRLQSRSREPAPRARSRGAEPWTGRAGSGAAGRSVPVPAGPGCGARRSRCDGSRGAKGA</sequence>
<feature type="transmembrane region" description="Helical" evidence="9">
    <location>
        <begin position="24"/>
        <end position="43"/>
    </location>
</feature>
<evidence type="ECO:0000256" key="1">
    <source>
        <dbReference type="ARBA" id="ARBA00004651"/>
    </source>
</evidence>